<feature type="coiled-coil region" evidence="6">
    <location>
        <begin position="196"/>
        <end position="223"/>
    </location>
</feature>
<keyword evidence="9" id="KW-1185">Reference proteome</keyword>
<dbReference type="InterPro" id="IPR009057">
    <property type="entry name" value="Homeodomain-like_sf"/>
</dbReference>
<dbReference type="PROSITE" id="PS00688">
    <property type="entry name" value="SIGMA54_INTERACT_3"/>
    <property type="match status" value="1"/>
</dbReference>
<name>A0ABX0UWY4_9HYPH</name>
<keyword evidence="3" id="KW-0902">Two-component regulatory system</keyword>
<dbReference type="PANTHER" id="PTHR32071:SF57">
    <property type="entry name" value="C4-DICARBOXYLATE TRANSPORT TRANSCRIPTIONAL REGULATORY PROTEIN DCTD"/>
    <property type="match status" value="1"/>
</dbReference>
<keyword evidence="1" id="KW-0547">Nucleotide-binding</keyword>
<evidence type="ECO:0000256" key="5">
    <source>
        <dbReference type="ARBA" id="ARBA00023163"/>
    </source>
</evidence>
<dbReference type="InterPro" id="IPR025662">
    <property type="entry name" value="Sigma_54_int_dom_ATP-bd_1"/>
</dbReference>
<keyword evidence="4" id="KW-0805">Transcription regulation</keyword>
<dbReference type="CDD" id="cd00009">
    <property type="entry name" value="AAA"/>
    <property type="match status" value="1"/>
</dbReference>
<dbReference type="SUPFAM" id="SSF46689">
    <property type="entry name" value="Homeodomain-like"/>
    <property type="match status" value="1"/>
</dbReference>
<evidence type="ECO:0000256" key="1">
    <source>
        <dbReference type="ARBA" id="ARBA00022741"/>
    </source>
</evidence>
<evidence type="ECO:0000313" key="9">
    <source>
        <dbReference type="Proteomes" id="UP001429580"/>
    </source>
</evidence>
<dbReference type="PROSITE" id="PS00675">
    <property type="entry name" value="SIGMA54_INTERACT_1"/>
    <property type="match status" value="1"/>
</dbReference>
<gene>
    <name evidence="8" type="ORF">FHS82_000188</name>
</gene>
<dbReference type="InterPro" id="IPR025944">
    <property type="entry name" value="Sigma_54_int_dom_CS"/>
</dbReference>
<dbReference type="Pfam" id="PF25601">
    <property type="entry name" value="AAA_lid_14"/>
    <property type="match status" value="1"/>
</dbReference>
<dbReference type="PRINTS" id="PR01590">
    <property type="entry name" value="HTHFIS"/>
</dbReference>
<dbReference type="InterPro" id="IPR058031">
    <property type="entry name" value="AAA_lid_NorR"/>
</dbReference>
<organism evidence="8 9">
    <name type="scientific">Pseudochelatococcus lubricantis</name>
    <dbReference type="NCBI Taxonomy" id="1538102"/>
    <lineage>
        <taxon>Bacteria</taxon>
        <taxon>Pseudomonadati</taxon>
        <taxon>Pseudomonadota</taxon>
        <taxon>Alphaproteobacteria</taxon>
        <taxon>Hyphomicrobiales</taxon>
        <taxon>Chelatococcaceae</taxon>
        <taxon>Pseudochelatococcus</taxon>
    </lineage>
</organism>
<keyword evidence="5" id="KW-0804">Transcription</keyword>
<dbReference type="Gene3D" id="1.10.8.60">
    <property type="match status" value="1"/>
</dbReference>
<dbReference type="RefSeq" id="WP_166947795.1">
    <property type="nucleotide sequence ID" value="NZ_JAASQI010000001.1"/>
</dbReference>
<evidence type="ECO:0000256" key="4">
    <source>
        <dbReference type="ARBA" id="ARBA00023015"/>
    </source>
</evidence>
<evidence type="ECO:0000256" key="6">
    <source>
        <dbReference type="SAM" id="Coils"/>
    </source>
</evidence>
<proteinExistence type="predicted"/>
<dbReference type="Proteomes" id="UP001429580">
    <property type="component" value="Unassembled WGS sequence"/>
</dbReference>
<sequence>MPTLLNIVVLDDTGAISFASEPARTSGLADAIVDHMKGAGAGKRISATTYKDEPHVVLATPTADDMTAVVVHREDKSSTLVDFILSVDIAFDILNHFLTNPFEGITVVDQDSVLRYLSPVHERFFGHARGDAVGRPVQDVIENTRLHIVAKTGTPEIGQVQEMRNVARVVNRVPILRDGQLVGAIGRVMFKAPEEVHELSRQISSLRAEVDYYKKELAGLRHRAFGLEEIVGESDAIRQLKEEIRKVAPLDVPVFISGESGSGKELVAHAIHNLSRRVERPMVVLNCGALPSTLVESELFGYEAGAFTGARREGRSGKFEMADRSSLFLDEIGDMPMETQIKLLRVVENGVFERVGSNRARTTNFRLISATNRDLRRMISEEAFRADLYFRINGVTLYVPPLRERSGDIPLLVRHFVQRVSQRIGSPVRRIHPLALQMLQGLSWPGNVRQLHHEVQRAMIFADGSELTLANFRSLEDEAEHHQAPPPVNSSATIRETVGNVEHALIREALERHSGNKKRAAEELGISRSYLYKKLAEISQRP</sequence>
<keyword evidence="6" id="KW-0175">Coiled coil</keyword>
<dbReference type="PANTHER" id="PTHR32071">
    <property type="entry name" value="TRANSCRIPTIONAL REGULATORY PROTEIN"/>
    <property type="match status" value="1"/>
</dbReference>
<dbReference type="SUPFAM" id="SSF52540">
    <property type="entry name" value="P-loop containing nucleoside triphosphate hydrolases"/>
    <property type="match status" value="1"/>
</dbReference>
<protein>
    <submittedName>
        <fullName evidence="8">Transcriptional regulator with PAS, ATPase and Fis domain</fullName>
    </submittedName>
</protein>
<dbReference type="Gene3D" id="3.30.450.20">
    <property type="entry name" value="PAS domain"/>
    <property type="match status" value="1"/>
</dbReference>
<dbReference type="InterPro" id="IPR035965">
    <property type="entry name" value="PAS-like_dom_sf"/>
</dbReference>
<dbReference type="PROSITE" id="PS50045">
    <property type="entry name" value="SIGMA54_INTERACT_4"/>
    <property type="match status" value="1"/>
</dbReference>
<dbReference type="Pfam" id="PF00158">
    <property type="entry name" value="Sigma54_activat"/>
    <property type="match status" value="1"/>
</dbReference>
<comment type="caution">
    <text evidence="8">The sequence shown here is derived from an EMBL/GenBank/DDBJ whole genome shotgun (WGS) entry which is preliminary data.</text>
</comment>
<dbReference type="Pfam" id="PF02954">
    <property type="entry name" value="HTH_8"/>
    <property type="match status" value="1"/>
</dbReference>
<feature type="domain" description="Sigma-54 factor interaction" evidence="7">
    <location>
        <begin position="230"/>
        <end position="460"/>
    </location>
</feature>
<dbReference type="SUPFAM" id="SSF55785">
    <property type="entry name" value="PYP-like sensor domain (PAS domain)"/>
    <property type="match status" value="1"/>
</dbReference>
<reference evidence="8 9" key="1">
    <citation type="submission" date="2020-03" db="EMBL/GenBank/DDBJ databases">
        <title>Genomic Encyclopedia of Type Strains, Phase IV (KMG-IV): sequencing the most valuable type-strain genomes for metagenomic binning, comparative biology and taxonomic classification.</title>
        <authorList>
            <person name="Goeker M."/>
        </authorList>
    </citation>
    <scope>NUCLEOTIDE SEQUENCE [LARGE SCALE GENOMIC DNA]</scope>
    <source>
        <strain evidence="8 9">DSM 103870</strain>
    </source>
</reference>
<evidence type="ECO:0000256" key="3">
    <source>
        <dbReference type="ARBA" id="ARBA00023012"/>
    </source>
</evidence>
<dbReference type="Gene3D" id="1.10.10.60">
    <property type="entry name" value="Homeodomain-like"/>
    <property type="match status" value="1"/>
</dbReference>
<evidence type="ECO:0000259" key="7">
    <source>
        <dbReference type="PROSITE" id="PS50045"/>
    </source>
</evidence>
<evidence type="ECO:0000256" key="2">
    <source>
        <dbReference type="ARBA" id="ARBA00022840"/>
    </source>
</evidence>
<dbReference type="EMBL" id="JAASQI010000001">
    <property type="protein sequence ID" value="NIJ56375.1"/>
    <property type="molecule type" value="Genomic_DNA"/>
</dbReference>
<dbReference type="InterPro" id="IPR027417">
    <property type="entry name" value="P-loop_NTPase"/>
</dbReference>
<accession>A0ABX0UWY4</accession>
<dbReference type="InterPro" id="IPR002078">
    <property type="entry name" value="Sigma_54_int"/>
</dbReference>
<evidence type="ECO:0000313" key="8">
    <source>
        <dbReference type="EMBL" id="NIJ56375.1"/>
    </source>
</evidence>
<dbReference type="InterPro" id="IPR003593">
    <property type="entry name" value="AAA+_ATPase"/>
</dbReference>
<dbReference type="Gene3D" id="3.40.50.300">
    <property type="entry name" value="P-loop containing nucleotide triphosphate hydrolases"/>
    <property type="match status" value="1"/>
</dbReference>
<dbReference type="SMART" id="SM00382">
    <property type="entry name" value="AAA"/>
    <property type="match status" value="1"/>
</dbReference>
<keyword evidence="2" id="KW-0067">ATP-binding</keyword>
<dbReference type="InterPro" id="IPR002197">
    <property type="entry name" value="HTH_Fis"/>
</dbReference>